<accession>A0A0E9X0M7</accession>
<evidence type="ECO:0000313" key="1">
    <source>
        <dbReference type="EMBL" id="JAH95228.1"/>
    </source>
</evidence>
<dbReference type="EMBL" id="GBXM01013349">
    <property type="protein sequence ID" value="JAH95228.1"/>
    <property type="molecule type" value="Transcribed_RNA"/>
</dbReference>
<sequence length="49" mass="5844">MVLKLMIQSSNTFGNLHFHFSHRLSDGLYSHHHKYNILGWKYPFLILNS</sequence>
<protein>
    <submittedName>
        <fullName evidence="1">Uncharacterized protein</fullName>
    </submittedName>
</protein>
<dbReference type="AlphaFoldDB" id="A0A0E9X0M7"/>
<organism evidence="1">
    <name type="scientific">Anguilla anguilla</name>
    <name type="common">European freshwater eel</name>
    <name type="synonym">Muraena anguilla</name>
    <dbReference type="NCBI Taxonomy" id="7936"/>
    <lineage>
        <taxon>Eukaryota</taxon>
        <taxon>Metazoa</taxon>
        <taxon>Chordata</taxon>
        <taxon>Craniata</taxon>
        <taxon>Vertebrata</taxon>
        <taxon>Euteleostomi</taxon>
        <taxon>Actinopterygii</taxon>
        <taxon>Neopterygii</taxon>
        <taxon>Teleostei</taxon>
        <taxon>Anguilliformes</taxon>
        <taxon>Anguillidae</taxon>
        <taxon>Anguilla</taxon>
    </lineage>
</organism>
<reference evidence="1" key="2">
    <citation type="journal article" date="2015" name="Fish Shellfish Immunol.">
        <title>Early steps in the European eel (Anguilla anguilla)-Vibrio vulnificus interaction in the gills: Role of the RtxA13 toxin.</title>
        <authorList>
            <person name="Callol A."/>
            <person name="Pajuelo D."/>
            <person name="Ebbesson L."/>
            <person name="Teles M."/>
            <person name="MacKenzie S."/>
            <person name="Amaro C."/>
        </authorList>
    </citation>
    <scope>NUCLEOTIDE SEQUENCE</scope>
</reference>
<reference evidence="1" key="1">
    <citation type="submission" date="2014-11" db="EMBL/GenBank/DDBJ databases">
        <authorList>
            <person name="Amaro Gonzalez C."/>
        </authorList>
    </citation>
    <scope>NUCLEOTIDE SEQUENCE</scope>
</reference>
<proteinExistence type="predicted"/>
<name>A0A0E9X0M7_ANGAN</name>